<feature type="region of interest" description="Disordered" evidence="1">
    <location>
        <begin position="320"/>
        <end position="360"/>
    </location>
</feature>
<reference evidence="2 3" key="1">
    <citation type="journal article" date="2020" name="Phytopathology">
        <title>Genome Sequence Resources of Colletotrichum truncatum, C. plurivorum, C. musicola, and C. sojae: Four Species Pathogenic to Soybean (Glycine max).</title>
        <authorList>
            <person name="Rogerio F."/>
            <person name="Boufleur T.R."/>
            <person name="Ciampi-Guillardi M."/>
            <person name="Sukno S.A."/>
            <person name="Thon M.R."/>
            <person name="Massola Junior N.S."/>
            <person name="Baroncelli R."/>
        </authorList>
    </citation>
    <scope>NUCLEOTIDE SEQUENCE [LARGE SCALE GENOMIC DNA]</scope>
    <source>
        <strain evidence="2 3">LFN0009</strain>
    </source>
</reference>
<dbReference type="EMBL" id="WIGN01000104">
    <property type="protein sequence ID" value="KAF6809252.1"/>
    <property type="molecule type" value="Genomic_DNA"/>
</dbReference>
<name>A0A8H6MUA3_9PEZI</name>
<feature type="compositionally biased region" description="Basic residues" evidence="1">
    <location>
        <begin position="338"/>
        <end position="347"/>
    </location>
</feature>
<feature type="compositionally biased region" description="Polar residues" evidence="1">
    <location>
        <begin position="9"/>
        <end position="18"/>
    </location>
</feature>
<evidence type="ECO:0000313" key="2">
    <source>
        <dbReference type="EMBL" id="KAF6809252.1"/>
    </source>
</evidence>
<feature type="region of interest" description="Disordered" evidence="1">
    <location>
        <begin position="184"/>
        <end position="206"/>
    </location>
</feature>
<accession>A0A8H6MUA3</accession>
<protein>
    <submittedName>
        <fullName evidence="2">Uncharacterized protein</fullName>
    </submittedName>
</protein>
<feature type="region of interest" description="Disordered" evidence="1">
    <location>
        <begin position="543"/>
        <end position="573"/>
    </location>
</feature>
<keyword evidence="3" id="KW-1185">Reference proteome</keyword>
<feature type="region of interest" description="Disordered" evidence="1">
    <location>
        <begin position="1"/>
        <end position="35"/>
    </location>
</feature>
<organism evidence="2 3">
    <name type="scientific">Colletotrichum sojae</name>
    <dbReference type="NCBI Taxonomy" id="2175907"/>
    <lineage>
        <taxon>Eukaryota</taxon>
        <taxon>Fungi</taxon>
        <taxon>Dikarya</taxon>
        <taxon>Ascomycota</taxon>
        <taxon>Pezizomycotina</taxon>
        <taxon>Sordariomycetes</taxon>
        <taxon>Hypocreomycetidae</taxon>
        <taxon>Glomerellales</taxon>
        <taxon>Glomerellaceae</taxon>
        <taxon>Colletotrichum</taxon>
        <taxon>Colletotrichum orchidearum species complex</taxon>
    </lineage>
</organism>
<sequence>MQKHDASATAASDQSLNTEYGGGGDGASNPPLNDLTNDVSCRVGRSLEAESVMMCGVASTAMDRCHEVEISEHSGEVRTDLQVATASVQSRTAELRPNRSSGRACVQIIGKSDVRTPLASFARDEEQSSSRRGGRHLVYGLACRASRSSSGGGFPAMRETADEGRGSGHMSLVIFSLFAARRKGRSTQPRNSEAHALASTGRRGGGQQRRGLELIRIYQRSLTLIQELDAAMLQEEYGWMERTVMSRSHLRRNSSSACDVDVKQMDELQTRIFRAVQTSTADGSAVAHQSQRDLNLTSVRTGGWALGIHRRRRGRFETIADGTTEGPKGHGVTGSRRGSNKSTKRPGRSPFLGRWWRNPAPDRQPAGFTPFSTGVGEGGEPPNDAASISVFSAALGRRARLSICEAKPRPRRRWEASAAISLARVPLRRCVWGTMRKAHDQQCGPWMGRLREGEATRSSGAEMSSSCPRAQVSQIFTIPLEISMCDQGVRNGRGMFFQFSFLFASSPAPPVISTPGPPGARQPLSWGHLLCLLLFGPSGAGRVPAQAPAQRDILQPCRSSRGGKDPPPVGTGG</sequence>
<dbReference type="AlphaFoldDB" id="A0A8H6MUA3"/>
<evidence type="ECO:0000256" key="1">
    <source>
        <dbReference type="SAM" id="MobiDB-lite"/>
    </source>
</evidence>
<comment type="caution">
    <text evidence="2">The sequence shown here is derived from an EMBL/GenBank/DDBJ whole genome shotgun (WGS) entry which is preliminary data.</text>
</comment>
<proteinExistence type="predicted"/>
<evidence type="ECO:0000313" key="3">
    <source>
        <dbReference type="Proteomes" id="UP000652219"/>
    </source>
</evidence>
<gene>
    <name evidence="2" type="ORF">CSOJ01_07035</name>
</gene>
<feature type="region of interest" description="Disordered" evidence="1">
    <location>
        <begin position="146"/>
        <end position="166"/>
    </location>
</feature>
<dbReference type="Proteomes" id="UP000652219">
    <property type="component" value="Unassembled WGS sequence"/>
</dbReference>